<dbReference type="Gene3D" id="3.40.109.10">
    <property type="entry name" value="NADH Oxidase"/>
    <property type="match status" value="1"/>
</dbReference>
<evidence type="ECO:0000313" key="4">
    <source>
        <dbReference type="EMBL" id="STO31375.1"/>
    </source>
</evidence>
<dbReference type="Proteomes" id="UP000255328">
    <property type="component" value="Unassembled WGS sequence"/>
</dbReference>
<dbReference type="GO" id="GO:0052873">
    <property type="term" value="F:FMN reductase (NADPH) activity"/>
    <property type="evidence" value="ECO:0007669"/>
    <property type="project" value="UniProtKB-EC"/>
</dbReference>
<gene>
    <name evidence="4" type="primary">nfrA1</name>
    <name evidence="4" type="ORF">NCTC10723_00823</name>
</gene>
<evidence type="ECO:0000259" key="3">
    <source>
        <dbReference type="Pfam" id="PF00881"/>
    </source>
</evidence>
<dbReference type="InterPro" id="IPR029479">
    <property type="entry name" value="Nitroreductase"/>
</dbReference>
<dbReference type="RefSeq" id="WP_115269635.1">
    <property type="nucleotide sequence ID" value="NZ_UGGU01000003.1"/>
</dbReference>
<sequence length="168" mass="19299">MNFLSRRSIRKYQNREIEKEIIEELMKTAVVSPSGRNGRPYEFIVITDKEKIKKLAYSKENGAQFAENAPLMILTIWHEHPTGEDDACIASTIIQLKAHELGLGSCWIQTKGRFDANGKSCHDNIKKILNIPDDIYISNLIALGYPAEEKPAYTEKDMNMNKVHYNKW</sequence>
<dbReference type="SUPFAM" id="SSF55469">
    <property type="entry name" value="FMN-dependent nitroreductase-like"/>
    <property type="match status" value="1"/>
</dbReference>
<dbReference type="PANTHER" id="PTHR43673">
    <property type="entry name" value="NAD(P)H NITROREDUCTASE YDGI-RELATED"/>
    <property type="match status" value="1"/>
</dbReference>
<dbReference type="PANTHER" id="PTHR43673:SF10">
    <property type="entry name" value="NADH DEHYDROGENASE_NAD(P)H NITROREDUCTASE XCC3605-RELATED"/>
    <property type="match status" value="1"/>
</dbReference>
<dbReference type="EMBL" id="UGGU01000003">
    <property type="protein sequence ID" value="STO31375.1"/>
    <property type="molecule type" value="Genomic_DNA"/>
</dbReference>
<dbReference type="OrthoDB" id="9783470at2"/>
<dbReference type="CDD" id="cd02151">
    <property type="entry name" value="nitroreductase"/>
    <property type="match status" value="1"/>
</dbReference>
<accession>A0A377GWQ9</accession>
<evidence type="ECO:0000256" key="2">
    <source>
        <dbReference type="ARBA" id="ARBA00023002"/>
    </source>
</evidence>
<dbReference type="AlphaFoldDB" id="A0A377GWQ9"/>
<comment type="similarity">
    <text evidence="1">Belongs to the nitroreductase family.</text>
</comment>
<keyword evidence="5" id="KW-1185">Reference proteome</keyword>
<dbReference type="EC" id="1.5.1.38" evidence="4"/>
<feature type="domain" description="Nitroreductase" evidence="3">
    <location>
        <begin position="64"/>
        <end position="145"/>
    </location>
</feature>
<dbReference type="Pfam" id="PF00881">
    <property type="entry name" value="Nitroreductase"/>
    <property type="match status" value="2"/>
</dbReference>
<proteinExistence type="inferred from homology"/>
<keyword evidence="2 4" id="KW-0560">Oxidoreductase</keyword>
<reference evidence="4 5" key="1">
    <citation type="submission" date="2018-06" db="EMBL/GenBank/DDBJ databases">
        <authorList>
            <consortium name="Pathogen Informatics"/>
            <person name="Doyle S."/>
        </authorList>
    </citation>
    <scope>NUCLEOTIDE SEQUENCE [LARGE SCALE GENOMIC DNA]</scope>
    <source>
        <strain evidence="4 5">NCTC10723</strain>
    </source>
</reference>
<evidence type="ECO:0000256" key="1">
    <source>
        <dbReference type="ARBA" id="ARBA00007118"/>
    </source>
</evidence>
<dbReference type="InterPro" id="IPR000415">
    <property type="entry name" value="Nitroreductase-like"/>
</dbReference>
<feature type="domain" description="Nitroreductase" evidence="3">
    <location>
        <begin position="5"/>
        <end position="62"/>
    </location>
</feature>
<name>A0A377GWQ9_9FUSO</name>
<protein>
    <submittedName>
        <fullName evidence="4">FMN reductase (NADPH)</fullName>
        <ecNumber evidence="4">1.5.1.38</ecNumber>
    </submittedName>
</protein>
<organism evidence="4 5">
    <name type="scientific">Fusobacterium necrogenes</name>
    <dbReference type="NCBI Taxonomy" id="858"/>
    <lineage>
        <taxon>Bacteria</taxon>
        <taxon>Fusobacteriati</taxon>
        <taxon>Fusobacteriota</taxon>
        <taxon>Fusobacteriia</taxon>
        <taxon>Fusobacteriales</taxon>
        <taxon>Fusobacteriaceae</taxon>
        <taxon>Fusobacterium</taxon>
    </lineage>
</organism>
<evidence type="ECO:0000313" key="5">
    <source>
        <dbReference type="Proteomes" id="UP000255328"/>
    </source>
</evidence>